<protein>
    <submittedName>
        <fullName evidence="2">Uncharacterized protein</fullName>
    </submittedName>
</protein>
<dbReference type="EMBL" id="JAWJWE010000037">
    <property type="protein sequence ID" value="KAK6625333.1"/>
    <property type="molecule type" value="Genomic_DNA"/>
</dbReference>
<organism evidence="2 3">
    <name type="scientific">Polyplax serrata</name>
    <name type="common">Common mouse louse</name>
    <dbReference type="NCBI Taxonomy" id="468196"/>
    <lineage>
        <taxon>Eukaryota</taxon>
        <taxon>Metazoa</taxon>
        <taxon>Ecdysozoa</taxon>
        <taxon>Arthropoda</taxon>
        <taxon>Hexapoda</taxon>
        <taxon>Insecta</taxon>
        <taxon>Pterygota</taxon>
        <taxon>Neoptera</taxon>
        <taxon>Paraneoptera</taxon>
        <taxon>Psocodea</taxon>
        <taxon>Troctomorpha</taxon>
        <taxon>Phthiraptera</taxon>
        <taxon>Anoplura</taxon>
        <taxon>Polyplacidae</taxon>
        <taxon>Polyplax</taxon>
    </lineage>
</organism>
<evidence type="ECO:0000256" key="1">
    <source>
        <dbReference type="SAM" id="MobiDB-lite"/>
    </source>
</evidence>
<gene>
    <name evidence="2" type="ORF">RUM43_005630</name>
</gene>
<evidence type="ECO:0000313" key="3">
    <source>
        <dbReference type="Proteomes" id="UP001372834"/>
    </source>
</evidence>
<evidence type="ECO:0000313" key="2">
    <source>
        <dbReference type="EMBL" id="KAK6625333.1"/>
    </source>
</evidence>
<feature type="region of interest" description="Disordered" evidence="1">
    <location>
        <begin position="1"/>
        <end position="70"/>
    </location>
</feature>
<proteinExistence type="predicted"/>
<comment type="caution">
    <text evidence="2">The sequence shown here is derived from an EMBL/GenBank/DDBJ whole genome shotgun (WGS) entry which is preliminary data.</text>
</comment>
<accession>A0AAN8P092</accession>
<reference evidence="2 3" key="1">
    <citation type="submission" date="2023-10" db="EMBL/GenBank/DDBJ databases">
        <title>Genomes of two closely related lineages of the louse Polyplax serrata with different host specificities.</title>
        <authorList>
            <person name="Martinu J."/>
            <person name="Tarabai H."/>
            <person name="Stefka J."/>
            <person name="Hypsa V."/>
        </authorList>
    </citation>
    <scope>NUCLEOTIDE SEQUENCE [LARGE SCALE GENOMIC DNA]</scope>
    <source>
        <strain evidence="2">HR10_N</strain>
    </source>
</reference>
<name>A0AAN8P092_POLSC</name>
<sequence>MAVYRSSVHRERAHLGPVLEGPSSEVRAEKKQNGGAANERTREDEEEEEDEAINVKSQRGTSLLAGPNHSPAMIIYQNGDGANTVYQTKKEVSNHDSDNIRKKK</sequence>
<dbReference type="AlphaFoldDB" id="A0AAN8P092"/>
<dbReference type="Proteomes" id="UP001372834">
    <property type="component" value="Unassembled WGS sequence"/>
</dbReference>